<dbReference type="Proteomes" id="UP000292958">
    <property type="component" value="Unassembled WGS sequence"/>
</dbReference>
<dbReference type="AlphaFoldDB" id="A0A4Q7Z1P1"/>
<keyword evidence="3" id="KW-1185">Reference proteome</keyword>
<proteinExistence type="predicted"/>
<gene>
    <name evidence="2" type="ORF">BDD14_5106</name>
</gene>
<evidence type="ECO:0000256" key="1">
    <source>
        <dbReference type="SAM" id="Phobius"/>
    </source>
</evidence>
<keyword evidence="1" id="KW-0472">Membrane</keyword>
<feature type="transmembrane region" description="Helical" evidence="1">
    <location>
        <begin position="194"/>
        <end position="214"/>
    </location>
</feature>
<name>A0A4Q7Z1P1_9BACT</name>
<protein>
    <submittedName>
        <fullName evidence="2">Uncharacterized protein</fullName>
    </submittedName>
</protein>
<dbReference type="EMBL" id="SHKW01000001">
    <property type="protein sequence ID" value="RZU43445.1"/>
    <property type="molecule type" value="Genomic_DNA"/>
</dbReference>
<keyword evidence="1" id="KW-0812">Transmembrane</keyword>
<evidence type="ECO:0000313" key="3">
    <source>
        <dbReference type="Proteomes" id="UP000292958"/>
    </source>
</evidence>
<accession>A0A4Q7Z1P1</accession>
<evidence type="ECO:0000313" key="2">
    <source>
        <dbReference type="EMBL" id="RZU43445.1"/>
    </source>
</evidence>
<reference evidence="2 3" key="1">
    <citation type="submission" date="2019-02" db="EMBL/GenBank/DDBJ databases">
        <title>Genomic Encyclopedia of Archaeal and Bacterial Type Strains, Phase II (KMG-II): from individual species to whole genera.</title>
        <authorList>
            <person name="Goeker M."/>
        </authorList>
    </citation>
    <scope>NUCLEOTIDE SEQUENCE [LARGE SCALE GENOMIC DNA]</scope>
    <source>
        <strain evidence="2 3">DSM 18101</strain>
    </source>
</reference>
<keyword evidence="1" id="KW-1133">Transmembrane helix</keyword>
<comment type="caution">
    <text evidence="2">The sequence shown here is derived from an EMBL/GenBank/DDBJ whole genome shotgun (WGS) entry which is preliminary data.</text>
</comment>
<organism evidence="2 3">
    <name type="scientific">Edaphobacter modestus</name>
    <dbReference type="NCBI Taxonomy" id="388466"/>
    <lineage>
        <taxon>Bacteria</taxon>
        <taxon>Pseudomonadati</taxon>
        <taxon>Acidobacteriota</taxon>
        <taxon>Terriglobia</taxon>
        <taxon>Terriglobales</taxon>
        <taxon>Acidobacteriaceae</taxon>
        <taxon>Edaphobacter</taxon>
    </lineage>
</organism>
<sequence length="475" mass="54126">MTKSKVLAKRTTYHATSLPVYQNFTAFRYNEKVTTLLQDLSSYTESSLMEDERWQAVLQIVNSPRFSKSSRLSQLLLYLAEQTLLDRTKLLNEQTIATEVFERGDDFDPGVDTIVRSHMVRLRQRLDQYVADAKGTVFQVTVPKGEYIVRFDRLASSFLEPIVEAYPLDQVAAAAPPVIAKDSSSRTRWVTNPLFLPCCLMSVLIVLLSFALFFTRHRATEAANRPSHLLWNRIFQSSRPTTFVAADNGLVLLHWMTRKDTTLAEYLNRDFRQETQGLSRERTDEILNIANRRYTSFVDLNFFRRIQQLPFSSSDKLIVKYARDLRMDELKQGNIILSGARGANPWLELYEPQMNFFGSNDGVHHIYSFINRHPQPGEPDRYFVSDADPKQRVLGVLALISNLDGNGNALVIEGNSMAGTEAITDFLFNDEALLPFLSQLKKPDGTLPHFEVLIESNSVNGNAGSFHILAYRTHL</sequence>